<dbReference type="PANTHER" id="PTHR43489">
    <property type="entry name" value="ISOMERASE"/>
    <property type="match status" value="1"/>
</dbReference>
<comment type="caution">
    <text evidence="3">The sequence shown here is derived from an EMBL/GenBank/DDBJ whole genome shotgun (WGS) entry which is preliminary data.</text>
</comment>
<dbReference type="InterPro" id="IPR050417">
    <property type="entry name" value="Sugar_Epim/Isomerase"/>
</dbReference>
<reference evidence="3" key="1">
    <citation type="submission" date="2022-01" db="EMBL/GenBank/DDBJ databases">
        <title>Collection of gut derived symbiotic bacterial strains cultured from healthy donors.</title>
        <authorList>
            <person name="Lin H."/>
            <person name="Kohout C."/>
            <person name="Waligurski E."/>
            <person name="Pamer E.G."/>
        </authorList>
    </citation>
    <scope>NUCLEOTIDE SEQUENCE</scope>
    <source>
        <strain evidence="3">DFI.6.55</strain>
    </source>
</reference>
<dbReference type="Proteomes" id="UP001299608">
    <property type="component" value="Unassembled WGS sequence"/>
</dbReference>
<feature type="domain" description="Xylose isomerase-like TIM barrel" evidence="2">
    <location>
        <begin position="15"/>
        <end position="263"/>
    </location>
</feature>
<name>A0AAW5CB76_9FIRM</name>
<accession>A0AAW5CB76</accession>
<dbReference type="PANTHER" id="PTHR43489:SF7">
    <property type="entry name" value="3-DEHYDRO-D-GULOSIDE 4-EPIMERASE-RELATED"/>
    <property type="match status" value="1"/>
</dbReference>
<organism evidence="3 4">
    <name type="scientific">Enterocloster aldenensis</name>
    <dbReference type="NCBI Taxonomy" id="358742"/>
    <lineage>
        <taxon>Bacteria</taxon>
        <taxon>Bacillati</taxon>
        <taxon>Bacillota</taxon>
        <taxon>Clostridia</taxon>
        <taxon>Lachnospirales</taxon>
        <taxon>Lachnospiraceae</taxon>
        <taxon>Enterocloster</taxon>
    </lineage>
</organism>
<dbReference type="RefSeq" id="WP_227117317.1">
    <property type="nucleotide sequence ID" value="NZ_JAJCID010000061.1"/>
</dbReference>
<proteinExistence type="predicted"/>
<dbReference type="Gene3D" id="3.20.20.150">
    <property type="entry name" value="Divalent-metal-dependent TIM barrel enzymes"/>
    <property type="match status" value="1"/>
</dbReference>
<gene>
    <name evidence="3" type="ORF">L0N08_29405</name>
</gene>
<dbReference type="SUPFAM" id="SSF51658">
    <property type="entry name" value="Xylose isomerase-like"/>
    <property type="match status" value="1"/>
</dbReference>
<dbReference type="AlphaFoldDB" id="A0AAW5CB76"/>
<dbReference type="EMBL" id="JAKNGE010000076">
    <property type="protein sequence ID" value="MCG4749519.1"/>
    <property type="molecule type" value="Genomic_DNA"/>
</dbReference>
<dbReference type="Pfam" id="PF01261">
    <property type="entry name" value="AP_endonuc_2"/>
    <property type="match status" value="1"/>
</dbReference>
<sequence length="275" mass="29816">MNGIKFACCARSADFEAVAEYGYDFIEIAGRELYEMPDGEYAALRKQIEGSHVKCCGCNAYCPPDVKMAGPGFSREKAGEYARRVALRATALGAGNVGNVAGNVGNAAGYVGIGSPMSRMLPRGYSRSQALEEMKMFLEATAEAAKERGMGVLVEALNPGECNFITSNEEALAIAEDMAGSGIGIVYDIYHAVMSSEEPGVFRKILPHVRHIHVCGIRGTDRRFPVKDDMERLRPYLEVIKTSGYKGIISVETGYGDIGPAREALYLLKGEFNED</sequence>
<dbReference type="InterPro" id="IPR013022">
    <property type="entry name" value="Xyl_isomerase-like_TIM-brl"/>
</dbReference>
<keyword evidence="1 3" id="KW-0413">Isomerase</keyword>
<evidence type="ECO:0000259" key="2">
    <source>
        <dbReference type="Pfam" id="PF01261"/>
    </source>
</evidence>
<dbReference type="GO" id="GO:0016853">
    <property type="term" value="F:isomerase activity"/>
    <property type="evidence" value="ECO:0007669"/>
    <property type="project" value="UniProtKB-KW"/>
</dbReference>
<evidence type="ECO:0000256" key="1">
    <source>
        <dbReference type="ARBA" id="ARBA00023235"/>
    </source>
</evidence>
<dbReference type="InterPro" id="IPR036237">
    <property type="entry name" value="Xyl_isomerase-like_sf"/>
</dbReference>
<protein>
    <submittedName>
        <fullName evidence="3">Sugar phosphate isomerase/epimerase</fullName>
    </submittedName>
</protein>
<evidence type="ECO:0000313" key="4">
    <source>
        <dbReference type="Proteomes" id="UP001299608"/>
    </source>
</evidence>
<evidence type="ECO:0000313" key="3">
    <source>
        <dbReference type="EMBL" id="MCG4749519.1"/>
    </source>
</evidence>